<protein>
    <submittedName>
        <fullName evidence="2">Uncharacterized protein</fullName>
    </submittedName>
</protein>
<feature type="compositionally biased region" description="Basic and acidic residues" evidence="1">
    <location>
        <begin position="128"/>
        <end position="138"/>
    </location>
</feature>
<name>A0A6L2LAC6_TANCI</name>
<comment type="caution">
    <text evidence="2">The sequence shown here is derived from an EMBL/GenBank/DDBJ whole genome shotgun (WGS) entry which is preliminary data.</text>
</comment>
<dbReference type="EMBL" id="BKCJ010003777">
    <property type="protein sequence ID" value="GEU57114.1"/>
    <property type="molecule type" value="Genomic_DNA"/>
</dbReference>
<gene>
    <name evidence="2" type="ORF">Tci_029092</name>
</gene>
<proteinExistence type="predicted"/>
<feature type="region of interest" description="Disordered" evidence="1">
    <location>
        <begin position="42"/>
        <end position="144"/>
    </location>
</feature>
<evidence type="ECO:0000256" key="1">
    <source>
        <dbReference type="SAM" id="MobiDB-lite"/>
    </source>
</evidence>
<feature type="compositionally biased region" description="Low complexity" evidence="1">
    <location>
        <begin position="354"/>
        <end position="368"/>
    </location>
</feature>
<evidence type="ECO:0000313" key="2">
    <source>
        <dbReference type="EMBL" id="GEU57114.1"/>
    </source>
</evidence>
<feature type="region of interest" description="Disordered" evidence="1">
    <location>
        <begin position="315"/>
        <end position="393"/>
    </location>
</feature>
<feature type="compositionally biased region" description="Acidic residues" evidence="1">
    <location>
        <begin position="68"/>
        <end position="95"/>
    </location>
</feature>
<feature type="compositionally biased region" description="Basic residues" evidence="1">
    <location>
        <begin position="331"/>
        <end position="347"/>
    </location>
</feature>
<dbReference type="AlphaFoldDB" id="A0A6L2LAC6"/>
<organism evidence="2">
    <name type="scientific">Tanacetum cinerariifolium</name>
    <name type="common">Dalmatian daisy</name>
    <name type="synonym">Chrysanthemum cinerariifolium</name>
    <dbReference type="NCBI Taxonomy" id="118510"/>
    <lineage>
        <taxon>Eukaryota</taxon>
        <taxon>Viridiplantae</taxon>
        <taxon>Streptophyta</taxon>
        <taxon>Embryophyta</taxon>
        <taxon>Tracheophyta</taxon>
        <taxon>Spermatophyta</taxon>
        <taxon>Magnoliopsida</taxon>
        <taxon>eudicotyledons</taxon>
        <taxon>Gunneridae</taxon>
        <taxon>Pentapetalae</taxon>
        <taxon>asterids</taxon>
        <taxon>campanulids</taxon>
        <taxon>Asterales</taxon>
        <taxon>Asteraceae</taxon>
        <taxon>Asteroideae</taxon>
        <taxon>Anthemideae</taxon>
        <taxon>Anthemidinae</taxon>
        <taxon>Tanacetum</taxon>
    </lineage>
</organism>
<reference evidence="2" key="1">
    <citation type="journal article" date="2019" name="Sci. Rep.">
        <title>Draft genome of Tanacetum cinerariifolium, the natural source of mosquito coil.</title>
        <authorList>
            <person name="Yamashiro T."/>
            <person name="Shiraishi A."/>
            <person name="Satake H."/>
            <person name="Nakayama K."/>
        </authorList>
    </citation>
    <scope>NUCLEOTIDE SEQUENCE</scope>
</reference>
<sequence length="777" mass="90344">MKWAKAADTIDLRQRKSKDYLTNLNAAFFKLKNAQLKETLRKSKQETHKLQASGSSEGADFESKVPDEPTDESDDVHDEENNNNDDDSGNDDDGGNDVQDSERTDSDDDDENNSFTLKDYEEEEQDEEYVHTPEKDKSDDEENIDTDMTNAEQGRADQQNASHESGFVYKEEDTHLKEEVNVAVRLQSNKLKEEAEADNQEFSDQVDSTIKQIIKEQVKAQVSKIMPQIEKYVTDSLGAEVLARSTNQPQRSYVIAASLSEFELKKIIIDKIETNESINRSDIQRNLYNVLVESYNIDNDIISTYGDVVTLKRGRDDQDKDEYPSAGSGQRMKRRKSSKHAKPSKGSKSKESKSSSSSKGTQSQPKSSASTHNWFQKLDKPPTPDRPWNKSKFIDFRPPQKWISTIAKARQPPRMFDELMGTTINFSAYVMNRLKIDNLTQEILVGRGFNMFKGACKSFAELDYHLEECYKAVNDKIDWNNQEGHTYPFDISKPLLLIKDRGHPADYFINNDLKYLKGGSSSSKYATSITRTKAVKYENIEGIEDMVLTLWNPVKVAYNKHVVWGTVTNVKVMRWYDYGYLEEILVRIEDNVLYKFKECDFLRLNLRDIKDMLLLLVRKKLSNLDVDDRYDLGVALRMFTRRIIILHHIEDLHLRVESYQKKLNISKLTPYTTYKILKGIIYQHKYKRNKLMRSDKLYKFFDRTLSSVKSVLNDISSNLEMDYLPERHWSNLEMKRPHIMFKAIDKLLFEKRLMRNFEEFVGGRDYENDLRLLERTI</sequence>
<accession>A0A6L2LAC6</accession>